<dbReference type="GO" id="GO:0008198">
    <property type="term" value="F:ferrous iron binding"/>
    <property type="evidence" value="ECO:0007669"/>
    <property type="project" value="InterPro"/>
</dbReference>
<dbReference type="Proteomes" id="UP000292445">
    <property type="component" value="Unassembled WGS sequence"/>
</dbReference>
<gene>
    <name evidence="2" type="ORF">EV675_0044</name>
</gene>
<dbReference type="InterPro" id="IPR004183">
    <property type="entry name" value="Xdiol_dOase_suB"/>
</dbReference>
<keyword evidence="3" id="KW-1185">Reference proteome</keyword>
<keyword evidence="2" id="KW-0560">Oxidoreductase</keyword>
<evidence type="ECO:0000313" key="2">
    <source>
        <dbReference type="EMBL" id="RZS84042.1"/>
    </source>
</evidence>
<dbReference type="Pfam" id="PF02900">
    <property type="entry name" value="LigB"/>
    <property type="match status" value="1"/>
</dbReference>
<dbReference type="RefSeq" id="WP_130355441.1">
    <property type="nucleotide sequence ID" value="NZ_SGXC01000001.1"/>
</dbReference>
<dbReference type="EMBL" id="SGXC01000001">
    <property type="protein sequence ID" value="RZS84042.1"/>
    <property type="molecule type" value="Genomic_DNA"/>
</dbReference>
<dbReference type="GO" id="GO:0016702">
    <property type="term" value="F:oxidoreductase activity, acting on single donors with incorporation of molecular oxygen, incorporation of two atoms of oxygen"/>
    <property type="evidence" value="ECO:0007669"/>
    <property type="project" value="UniProtKB-ARBA"/>
</dbReference>
<dbReference type="SUPFAM" id="SSF53213">
    <property type="entry name" value="LigB-like"/>
    <property type="match status" value="1"/>
</dbReference>
<reference evidence="2 3" key="1">
    <citation type="submission" date="2019-02" db="EMBL/GenBank/DDBJ databases">
        <title>Genomic Encyclopedia of Type Strains, Phase IV (KMG-IV): sequencing the most valuable type-strain genomes for metagenomic binning, comparative biology and taxonomic classification.</title>
        <authorList>
            <person name="Goeker M."/>
        </authorList>
    </citation>
    <scope>NUCLEOTIDE SEQUENCE [LARGE SCALE GENOMIC DNA]</scope>
    <source>
        <strain evidence="2 3">K24</strain>
    </source>
</reference>
<protein>
    <submittedName>
        <fullName evidence="2">Protocatechuate 4,5-dioxygenase beta chain/2,3-dihydroxyphenylpropionate 1,2-dioxygenase</fullName>
    </submittedName>
</protein>
<dbReference type="Gene3D" id="3.40.830.10">
    <property type="entry name" value="LigB-like"/>
    <property type="match status" value="1"/>
</dbReference>
<name>A0A4Q7NH43_9BURK</name>
<comment type="caution">
    <text evidence="2">The sequence shown here is derived from an EMBL/GenBank/DDBJ whole genome shotgun (WGS) entry which is preliminary data.</text>
</comment>
<evidence type="ECO:0000313" key="3">
    <source>
        <dbReference type="Proteomes" id="UP000292445"/>
    </source>
</evidence>
<feature type="domain" description="Extradiol ring-cleavage dioxygenase class III enzyme subunit B" evidence="1">
    <location>
        <begin position="7"/>
        <end position="253"/>
    </location>
</feature>
<dbReference type="OrthoDB" id="8673673at2"/>
<organism evidence="2 3">
    <name type="scientific">Pigmentiphaga kullae</name>
    <dbReference type="NCBI Taxonomy" id="151784"/>
    <lineage>
        <taxon>Bacteria</taxon>
        <taxon>Pseudomonadati</taxon>
        <taxon>Pseudomonadota</taxon>
        <taxon>Betaproteobacteria</taxon>
        <taxon>Burkholderiales</taxon>
        <taxon>Alcaligenaceae</taxon>
        <taxon>Pigmentiphaga</taxon>
    </lineage>
</organism>
<sequence length="274" mass="28870">MGSLEFAAAMSHAPGIAAFTQAAPAAQRQAFLDAAATLKTAASGARLDAMVVIAPDHFSNFFMGNMPACCVSLNERYSGPVEDWLGVPRMDVPGAPGLADLIMRHAYGRGIEPAGAAQTELEHSVIVPLSLVTPAFDVPVVWVMMNCQVPPLMSLPRCHELGRAIRAAIDASGLRVGVLGSGGLSHAPGAAEADRLDEAFDREFLSMLDRGDLDAILSIPAARLDEAGFGAWEVRLWVAAMGAAHDRHPRTLAYEPIEAWDTGCAVAIFDGAGR</sequence>
<proteinExistence type="predicted"/>
<accession>A0A4Q7NH43</accession>
<dbReference type="AlphaFoldDB" id="A0A4Q7NH43"/>
<evidence type="ECO:0000259" key="1">
    <source>
        <dbReference type="Pfam" id="PF02900"/>
    </source>
</evidence>
<keyword evidence="2" id="KW-0223">Dioxygenase</keyword>